<reference evidence="3 4" key="1">
    <citation type="submission" date="2015-08" db="EMBL/GenBank/DDBJ databases">
        <title>Draft Genome Sequence of Pseudoalteromonas porphyrae UCD-SED14.</title>
        <authorList>
            <person name="Coil D.A."/>
            <person name="Jospin G."/>
            <person name="Lee R.D."/>
            <person name="Eisen J.A."/>
        </authorList>
    </citation>
    <scope>NUCLEOTIDE SEQUENCE [LARGE SCALE GENOMIC DNA]</scope>
    <source>
        <strain evidence="3 4">UCD-SED14</strain>
    </source>
</reference>
<evidence type="ECO:0000313" key="4">
    <source>
        <dbReference type="Proteomes" id="UP000037848"/>
    </source>
</evidence>
<comment type="caution">
    <text evidence="3">The sequence shown here is derived from an EMBL/GenBank/DDBJ whole genome shotgun (WGS) entry which is preliminary data.</text>
</comment>
<feature type="domain" description="HTH merR-type" evidence="2">
    <location>
        <begin position="1"/>
        <end position="70"/>
    </location>
</feature>
<dbReference type="PROSITE" id="PS50937">
    <property type="entry name" value="HTH_MERR_2"/>
    <property type="match status" value="1"/>
</dbReference>
<keyword evidence="1" id="KW-0238">DNA-binding</keyword>
<dbReference type="Pfam" id="PF13411">
    <property type="entry name" value="MerR_1"/>
    <property type="match status" value="1"/>
</dbReference>
<protein>
    <submittedName>
        <fullName evidence="3">Zinc-responsive transcriptional regulator</fullName>
    </submittedName>
</protein>
<dbReference type="PRINTS" id="PR00040">
    <property type="entry name" value="HTHMERR"/>
</dbReference>
<dbReference type="InterPro" id="IPR000551">
    <property type="entry name" value="MerR-type_HTH_dom"/>
</dbReference>
<dbReference type="Proteomes" id="UP000037848">
    <property type="component" value="Unassembled WGS sequence"/>
</dbReference>
<dbReference type="AlphaFoldDB" id="A0A0N1ENJ0"/>
<dbReference type="STRING" id="187330.AMS58_00870"/>
<dbReference type="SUPFAM" id="SSF46955">
    <property type="entry name" value="Putative DNA-binding domain"/>
    <property type="match status" value="1"/>
</dbReference>
<dbReference type="SMART" id="SM00422">
    <property type="entry name" value="HTH_MERR"/>
    <property type="match status" value="1"/>
</dbReference>
<dbReference type="CDD" id="cd04770">
    <property type="entry name" value="HTH_HMRTR"/>
    <property type="match status" value="1"/>
</dbReference>
<proteinExistence type="predicted"/>
<dbReference type="GO" id="GO:0003677">
    <property type="term" value="F:DNA binding"/>
    <property type="evidence" value="ECO:0007669"/>
    <property type="project" value="UniProtKB-KW"/>
</dbReference>
<dbReference type="InterPro" id="IPR009061">
    <property type="entry name" value="DNA-bd_dom_put_sf"/>
</dbReference>
<dbReference type="PANTHER" id="PTHR30204:SF92">
    <property type="entry name" value="HTH-TYPE TRANSCRIPTIONAL REGULATOR ZNTR"/>
    <property type="match status" value="1"/>
</dbReference>
<sequence length="138" mass="15653">MMKIGEFASQLGVSTDTLRYYEKHALLTATSRTQSGYRDYSQSDLKQMKFILRAKNVGFSLSEIKELLQIKFHKQQHSCHEVKNLTLQKRDLVAVRIAELTRFHQSLSVLADKCCGGEEPADNCSILTTLEDIDGLTQ</sequence>
<evidence type="ECO:0000313" key="3">
    <source>
        <dbReference type="EMBL" id="KPH62710.1"/>
    </source>
</evidence>
<evidence type="ECO:0000256" key="1">
    <source>
        <dbReference type="ARBA" id="ARBA00023125"/>
    </source>
</evidence>
<dbReference type="Gene3D" id="1.10.1660.10">
    <property type="match status" value="1"/>
</dbReference>
<accession>A0A0N1ENJ0</accession>
<dbReference type="GO" id="GO:0003700">
    <property type="term" value="F:DNA-binding transcription factor activity"/>
    <property type="evidence" value="ECO:0007669"/>
    <property type="project" value="InterPro"/>
</dbReference>
<dbReference type="PATRIC" id="fig|187330.3.peg.741"/>
<evidence type="ECO:0000259" key="2">
    <source>
        <dbReference type="PROSITE" id="PS50937"/>
    </source>
</evidence>
<name>A0A0N1ENJ0_9GAMM</name>
<organism evidence="3 4">
    <name type="scientific">Pseudoalteromonas porphyrae</name>
    <dbReference type="NCBI Taxonomy" id="187330"/>
    <lineage>
        <taxon>Bacteria</taxon>
        <taxon>Pseudomonadati</taxon>
        <taxon>Pseudomonadota</taxon>
        <taxon>Gammaproteobacteria</taxon>
        <taxon>Alteromonadales</taxon>
        <taxon>Pseudoalteromonadaceae</taxon>
        <taxon>Pseudoalteromonas</taxon>
    </lineage>
</organism>
<dbReference type="EMBL" id="LHPH01000012">
    <property type="protein sequence ID" value="KPH62710.1"/>
    <property type="molecule type" value="Genomic_DNA"/>
</dbReference>
<keyword evidence="4" id="KW-1185">Reference proteome</keyword>
<dbReference type="NCBIfam" id="NF007069">
    <property type="entry name" value="PRK09514.1"/>
    <property type="match status" value="1"/>
</dbReference>
<dbReference type="InterPro" id="IPR047057">
    <property type="entry name" value="MerR_fam"/>
</dbReference>
<gene>
    <name evidence="3" type="primary">zntR</name>
    <name evidence="3" type="ORF">ADS77_11670</name>
</gene>
<dbReference type="PANTHER" id="PTHR30204">
    <property type="entry name" value="REDOX-CYCLING DRUG-SENSING TRANSCRIPTIONAL ACTIVATOR SOXR"/>
    <property type="match status" value="1"/>
</dbReference>